<evidence type="ECO:0000313" key="9">
    <source>
        <dbReference type="Proteomes" id="UP000322940"/>
    </source>
</evidence>
<dbReference type="GO" id="GO:0003700">
    <property type="term" value="F:DNA-binding transcription factor activity"/>
    <property type="evidence" value="ECO:0007669"/>
    <property type="project" value="TreeGrafter"/>
</dbReference>
<proteinExistence type="predicted"/>
<evidence type="ECO:0000313" key="8">
    <source>
        <dbReference type="Proteomes" id="UP000195772"/>
    </source>
</evidence>
<dbReference type="Proteomes" id="UP000322940">
    <property type="component" value="Unassembled WGS sequence"/>
</dbReference>
<evidence type="ECO:0000256" key="2">
    <source>
        <dbReference type="ARBA" id="ARBA00023125"/>
    </source>
</evidence>
<dbReference type="InterPro" id="IPR001647">
    <property type="entry name" value="HTH_TetR"/>
</dbReference>
<organism evidence="7 8">
    <name type="scientific">Alistipes onderdonkii</name>
    <dbReference type="NCBI Taxonomy" id="328813"/>
    <lineage>
        <taxon>Bacteria</taxon>
        <taxon>Pseudomonadati</taxon>
        <taxon>Bacteroidota</taxon>
        <taxon>Bacteroidia</taxon>
        <taxon>Bacteroidales</taxon>
        <taxon>Rikenellaceae</taxon>
        <taxon>Alistipes</taxon>
    </lineage>
</organism>
<dbReference type="Gene3D" id="1.10.357.10">
    <property type="entry name" value="Tetracycline Repressor, domain 2"/>
    <property type="match status" value="1"/>
</dbReference>
<dbReference type="Pfam" id="PF00440">
    <property type="entry name" value="TetR_N"/>
    <property type="match status" value="1"/>
</dbReference>
<sequence length="193" mass="22917">MKRGATKEEIIRITQELITRNGIRAVRVDEIAQTLGISKRTLYEMFADKEDLVSACLDFMCHQQQERITAYRKRRSRSSLQRAFKLVYEYIEHLYTVESSFLSDLRHKVAYAEHFDEHREFWRNELAAHLRGSREEKLLLPEIDAESFADRILETIFEMRINNATREESYLFCRTILRGAATREGVERIDSHR</sequence>
<protein>
    <submittedName>
        <fullName evidence="7">TetR family transcriptional regulator</fullName>
    </submittedName>
    <submittedName>
        <fullName evidence="6">TetR/AcrR family transcriptional regulator</fullName>
    </submittedName>
</protein>
<dbReference type="GO" id="GO:0000976">
    <property type="term" value="F:transcription cis-regulatory region binding"/>
    <property type="evidence" value="ECO:0007669"/>
    <property type="project" value="TreeGrafter"/>
</dbReference>
<name>A0A1Y3QVU2_9BACT</name>
<dbReference type="PANTHER" id="PTHR30055">
    <property type="entry name" value="HTH-TYPE TRANSCRIPTIONAL REGULATOR RUTR"/>
    <property type="match status" value="1"/>
</dbReference>
<evidence type="ECO:0000259" key="5">
    <source>
        <dbReference type="PROSITE" id="PS50977"/>
    </source>
</evidence>
<keyword evidence="2 4" id="KW-0238">DNA-binding</keyword>
<evidence type="ECO:0000313" key="7">
    <source>
        <dbReference type="EMBL" id="OUN03793.1"/>
    </source>
</evidence>
<accession>A0A1Y3QVU2</accession>
<dbReference type="InterPro" id="IPR009057">
    <property type="entry name" value="Homeodomain-like_sf"/>
</dbReference>
<dbReference type="InterPro" id="IPR050109">
    <property type="entry name" value="HTH-type_TetR-like_transc_reg"/>
</dbReference>
<reference evidence="7" key="2">
    <citation type="journal article" date="2018" name="BMC Genomics">
        <title>Whole genome sequencing and function prediction of 133 gut anaerobes isolated from chicken caecum in pure cultures.</title>
        <authorList>
            <person name="Medvecky M."/>
            <person name="Cejkova D."/>
            <person name="Polansky O."/>
            <person name="Karasova D."/>
            <person name="Kubasova T."/>
            <person name="Cizek A."/>
            <person name="Rychlik I."/>
        </authorList>
    </citation>
    <scope>NUCLEOTIDE SEQUENCE</scope>
    <source>
        <strain evidence="7">An90</strain>
    </source>
</reference>
<dbReference type="EMBL" id="VVXH01000015">
    <property type="protein sequence ID" value="KAA2376514.1"/>
    <property type="molecule type" value="Genomic_DNA"/>
</dbReference>
<dbReference type="OrthoDB" id="881297at2"/>
<dbReference type="Proteomes" id="UP000195772">
    <property type="component" value="Unassembled WGS sequence"/>
</dbReference>
<keyword evidence="1" id="KW-0805">Transcription regulation</keyword>
<evidence type="ECO:0000256" key="4">
    <source>
        <dbReference type="PROSITE-ProRule" id="PRU00335"/>
    </source>
</evidence>
<dbReference type="eggNOG" id="COG1309">
    <property type="taxonomic scope" value="Bacteria"/>
</dbReference>
<dbReference type="PROSITE" id="PS50977">
    <property type="entry name" value="HTH_TETR_2"/>
    <property type="match status" value="1"/>
</dbReference>
<comment type="caution">
    <text evidence="7">The sequence shown here is derived from an EMBL/GenBank/DDBJ whole genome shotgun (WGS) entry which is preliminary data.</text>
</comment>
<reference evidence="6 9" key="3">
    <citation type="journal article" date="2019" name="Nat. Med.">
        <title>A library of human gut bacterial isolates paired with longitudinal multiomics data enables mechanistic microbiome research.</title>
        <authorList>
            <person name="Poyet M."/>
            <person name="Groussin M."/>
            <person name="Gibbons S.M."/>
            <person name="Avila-Pacheco J."/>
            <person name="Jiang X."/>
            <person name="Kearney S.M."/>
            <person name="Perrotta A.R."/>
            <person name="Berdy B."/>
            <person name="Zhao S."/>
            <person name="Lieberman T.D."/>
            <person name="Swanson P.K."/>
            <person name="Smith M."/>
            <person name="Roesemann S."/>
            <person name="Alexander J.E."/>
            <person name="Rich S.A."/>
            <person name="Livny J."/>
            <person name="Vlamakis H."/>
            <person name="Clish C."/>
            <person name="Bullock K."/>
            <person name="Deik A."/>
            <person name="Scott J."/>
            <person name="Pierce K.A."/>
            <person name="Xavier R.J."/>
            <person name="Alm E.J."/>
        </authorList>
    </citation>
    <scope>NUCLEOTIDE SEQUENCE [LARGE SCALE GENOMIC DNA]</scope>
    <source>
        <strain evidence="6 9">BIOML-A266</strain>
    </source>
</reference>
<dbReference type="SUPFAM" id="SSF46689">
    <property type="entry name" value="Homeodomain-like"/>
    <property type="match status" value="1"/>
</dbReference>
<keyword evidence="3" id="KW-0804">Transcription</keyword>
<evidence type="ECO:0000313" key="6">
    <source>
        <dbReference type="EMBL" id="KAA2376514.1"/>
    </source>
</evidence>
<dbReference type="PRINTS" id="PR00455">
    <property type="entry name" value="HTHTETR"/>
</dbReference>
<dbReference type="AlphaFoldDB" id="A0A1Y3QVU2"/>
<dbReference type="EMBL" id="NFHB01000003">
    <property type="protein sequence ID" value="OUN03793.1"/>
    <property type="molecule type" value="Genomic_DNA"/>
</dbReference>
<evidence type="ECO:0000256" key="3">
    <source>
        <dbReference type="ARBA" id="ARBA00023163"/>
    </source>
</evidence>
<feature type="DNA-binding region" description="H-T-H motif" evidence="4">
    <location>
        <begin position="27"/>
        <end position="46"/>
    </location>
</feature>
<gene>
    <name evidence="7" type="ORF">B5G41_04830</name>
    <name evidence="6" type="ORF">F2Y10_12960</name>
</gene>
<reference evidence="8" key="1">
    <citation type="submission" date="2017-04" db="EMBL/GenBank/DDBJ databases">
        <title>Function of individual gut microbiota members based on whole genome sequencing of pure cultures obtained from chicken caecum.</title>
        <authorList>
            <person name="Medvecky M."/>
            <person name="Cejkova D."/>
            <person name="Polansky O."/>
            <person name="Karasova D."/>
            <person name="Kubasova T."/>
            <person name="Cizek A."/>
            <person name="Rychlik I."/>
        </authorList>
    </citation>
    <scope>NUCLEOTIDE SEQUENCE [LARGE SCALE GENOMIC DNA]</scope>
    <source>
        <strain evidence="8">An90</strain>
    </source>
</reference>
<dbReference type="PANTHER" id="PTHR30055:SF238">
    <property type="entry name" value="MYCOFACTOCIN BIOSYNTHESIS TRANSCRIPTIONAL REGULATOR MFTR-RELATED"/>
    <property type="match status" value="1"/>
</dbReference>
<feature type="domain" description="HTH tetR-type" evidence="5">
    <location>
        <begin position="4"/>
        <end position="64"/>
    </location>
</feature>
<evidence type="ECO:0000256" key="1">
    <source>
        <dbReference type="ARBA" id="ARBA00023015"/>
    </source>
</evidence>
<dbReference type="RefSeq" id="WP_018695869.1">
    <property type="nucleotide sequence ID" value="NZ_AP025562.1"/>
</dbReference>